<sequence length="123" mass="13543">MNARHIIFASSLPRGLEVRIVLMAVAIALCATAFVVVFAQIATFGGIPFERAERITGVGANILTVIWLLQLKFKFSHALLIGVMVMFFSDSVVDIFNGPKVVDLVRGAVCFWIILRMYSEGPK</sequence>
<evidence type="ECO:0000256" key="1">
    <source>
        <dbReference type="SAM" id="Phobius"/>
    </source>
</evidence>
<evidence type="ECO:0000313" key="3">
    <source>
        <dbReference type="Proteomes" id="UP000176303"/>
    </source>
</evidence>
<keyword evidence="1" id="KW-1133">Transmembrane helix</keyword>
<keyword evidence="1" id="KW-0812">Transmembrane</keyword>
<keyword evidence="1" id="KW-0472">Membrane</keyword>
<gene>
    <name evidence="2" type="ORF">A3D72_00615</name>
</gene>
<name>A0A1F7U215_9BACT</name>
<comment type="caution">
    <text evidence="2">The sequence shown here is derived from an EMBL/GenBank/DDBJ whole genome shotgun (WGS) entry which is preliminary data.</text>
</comment>
<reference evidence="2 3" key="1">
    <citation type="journal article" date="2016" name="Nat. Commun.">
        <title>Thousands of microbial genomes shed light on interconnected biogeochemical processes in an aquifer system.</title>
        <authorList>
            <person name="Anantharaman K."/>
            <person name="Brown C.T."/>
            <person name="Hug L.A."/>
            <person name="Sharon I."/>
            <person name="Castelle C.J."/>
            <person name="Probst A.J."/>
            <person name="Thomas B.C."/>
            <person name="Singh A."/>
            <person name="Wilkins M.J."/>
            <person name="Karaoz U."/>
            <person name="Brodie E.L."/>
            <person name="Williams K.H."/>
            <person name="Hubbard S.S."/>
            <person name="Banfield J.F."/>
        </authorList>
    </citation>
    <scope>NUCLEOTIDE SEQUENCE [LARGE SCALE GENOMIC DNA]</scope>
</reference>
<evidence type="ECO:0000313" key="2">
    <source>
        <dbReference type="EMBL" id="OGL72281.1"/>
    </source>
</evidence>
<feature type="transmembrane region" description="Helical" evidence="1">
    <location>
        <begin position="54"/>
        <end position="71"/>
    </location>
</feature>
<feature type="transmembrane region" description="Helical" evidence="1">
    <location>
        <begin position="20"/>
        <end position="42"/>
    </location>
</feature>
<dbReference type="AlphaFoldDB" id="A0A1F7U215"/>
<dbReference type="EMBL" id="MGDZ01000068">
    <property type="protein sequence ID" value="OGL72281.1"/>
    <property type="molecule type" value="Genomic_DNA"/>
</dbReference>
<accession>A0A1F7U215</accession>
<proteinExistence type="predicted"/>
<organism evidence="2 3">
    <name type="scientific">Candidatus Uhrbacteria bacterium RIFCSPHIGHO2_02_FULL_57_19</name>
    <dbReference type="NCBI Taxonomy" id="1802391"/>
    <lineage>
        <taxon>Bacteria</taxon>
        <taxon>Candidatus Uhriibacteriota</taxon>
    </lineage>
</organism>
<dbReference type="Proteomes" id="UP000176303">
    <property type="component" value="Unassembled WGS sequence"/>
</dbReference>
<protein>
    <submittedName>
        <fullName evidence="2">Uncharacterized protein</fullName>
    </submittedName>
</protein>
<feature type="transmembrane region" description="Helical" evidence="1">
    <location>
        <begin position="78"/>
        <end position="96"/>
    </location>
</feature>